<feature type="domain" description="DUF4005" evidence="5">
    <location>
        <begin position="451"/>
        <end position="529"/>
    </location>
</feature>
<protein>
    <recommendedName>
        <fullName evidence="5">DUF4005 domain-containing protein</fullName>
    </recommendedName>
</protein>
<feature type="compositionally biased region" description="Low complexity" evidence="4">
    <location>
        <begin position="510"/>
        <end position="527"/>
    </location>
</feature>
<dbReference type="SMART" id="SM00015">
    <property type="entry name" value="IQ"/>
    <property type="match status" value="2"/>
</dbReference>
<organism evidence="6 7">
    <name type="scientific">Hibiscus sabdariffa</name>
    <name type="common">roselle</name>
    <dbReference type="NCBI Taxonomy" id="183260"/>
    <lineage>
        <taxon>Eukaryota</taxon>
        <taxon>Viridiplantae</taxon>
        <taxon>Streptophyta</taxon>
        <taxon>Embryophyta</taxon>
        <taxon>Tracheophyta</taxon>
        <taxon>Spermatophyta</taxon>
        <taxon>Magnoliopsida</taxon>
        <taxon>eudicotyledons</taxon>
        <taxon>Gunneridae</taxon>
        <taxon>Pentapetalae</taxon>
        <taxon>rosids</taxon>
        <taxon>malvids</taxon>
        <taxon>Malvales</taxon>
        <taxon>Malvaceae</taxon>
        <taxon>Malvoideae</taxon>
        <taxon>Hibiscus</taxon>
    </lineage>
</organism>
<dbReference type="PANTHER" id="PTHR32295">
    <property type="entry name" value="IQ-DOMAIN 5-RELATED"/>
    <property type="match status" value="1"/>
</dbReference>
<proteinExistence type="inferred from homology"/>
<comment type="caution">
    <text evidence="6">The sequence shown here is derived from an EMBL/GenBank/DDBJ whole genome shotgun (WGS) entry which is preliminary data.</text>
</comment>
<dbReference type="InterPro" id="IPR000048">
    <property type="entry name" value="IQ_motif_EF-hand-BS"/>
</dbReference>
<dbReference type="PROSITE" id="PS50096">
    <property type="entry name" value="IQ"/>
    <property type="match status" value="2"/>
</dbReference>
<evidence type="ECO:0000313" key="7">
    <source>
        <dbReference type="Proteomes" id="UP001396334"/>
    </source>
</evidence>
<evidence type="ECO:0000256" key="3">
    <source>
        <dbReference type="ARBA" id="ARBA00024378"/>
    </source>
</evidence>
<evidence type="ECO:0000259" key="5">
    <source>
        <dbReference type="Pfam" id="PF13178"/>
    </source>
</evidence>
<gene>
    <name evidence="6" type="ORF">V6N11_011442</name>
</gene>
<dbReference type="PANTHER" id="PTHR32295:SF269">
    <property type="entry name" value="PROTEIN IQ-DOMAIN 28"/>
    <property type="match status" value="1"/>
</dbReference>
<evidence type="ECO:0000256" key="2">
    <source>
        <dbReference type="ARBA" id="ARBA00024341"/>
    </source>
</evidence>
<comment type="subunit">
    <text evidence="3">Binds to multiple calmodulin (CaM) in the presence of Ca(2+) and CaM-like proteins.</text>
</comment>
<accession>A0ABR2S8L8</accession>
<feature type="region of interest" description="Disordered" evidence="4">
    <location>
        <begin position="343"/>
        <end position="547"/>
    </location>
</feature>
<dbReference type="Proteomes" id="UP001396334">
    <property type="component" value="Unassembled WGS sequence"/>
</dbReference>
<evidence type="ECO:0000256" key="1">
    <source>
        <dbReference type="ARBA" id="ARBA00022860"/>
    </source>
</evidence>
<feature type="compositionally biased region" description="Polar residues" evidence="4">
    <location>
        <begin position="443"/>
        <end position="454"/>
    </location>
</feature>
<reference evidence="6 7" key="1">
    <citation type="journal article" date="2024" name="G3 (Bethesda)">
        <title>Genome assembly of Hibiscus sabdariffa L. provides insights into metabolisms of medicinal natural products.</title>
        <authorList>
            <person name="Kim T."/>
        </authorList>
    </citation>
    <scope>NUCLEOTIDE SEQUENCE [LARGE SCALE GENOMIC DNA]</scope>
    <source>
        <strain evidence="6">TK-2024</strain>
        <tissue evidence="6">Old leaves</tissue>
    </source>
</reference>
<name>A0ABR2S8L8_9ROSI</name>
<dbReference type="Gene3D" id="1.20.5.190">
    <property type="match status" value="1"/>
</dbReference>
<dbReference type="Pfam" id="PF00612">
    <property type="entry name" value="IQ"/>
    <property type="match status" value="2"/>
</dbReference>
<feature type="compositionally biased region" description="Basic and acidic residues" evidence="4">
    <location>
        <begin position="371"/>
        <end position="380"/>
    </location>
</feature>
<keyword evidence="7" id="KW-1185">Reference proteome</keyword>
<dbReference type="InterPro" id="IPR025064">
    <property type="entry name" value="DUF4005"/>
</dbReference>
<dbReference type="Pfam" id="PF13178">
    <property type="entry name" value="DUF4005"/>
    <property type="match status" value="1"/>
</dbReference>
<feature type="compositionally biased region" description="Basic and acidic residues" evidence="4">
    <location>
        <begin position="536"/>
        <end position="547"/>
    </location>
</feature>
<keyword evidence="1" id="KW-0112">Calmodulin-binding</keyword>
<evidence type="ECO:0000313" key="6">
    <source>
        <dbReference type="EMBL" id="KAK9021455.1"/>
    </source>
</evidence>
<sequence>MFTSAFFPLMFNGYLNFLFQQYQLISASNLMHFQDMGKSPAKWIKTLLLGKKPSNSDLSKGKEKLNSANKGEVLVSSKVTLSELLANPANSASDFVDSKKGTTKFPNNGTNIPSSQAVGNDNAISIFGKPEDPERIRLDRAAANAQAAVRGYLARRAFRTLKSIIRLQALVRGHLVRRQAVATLCCTWGIVKFQALARGQKGLKSSDPFRVGAFSQGSKNETNNIFVQKLLASSPAVLPLRLQYGPEEPNSLWQWLRRWTSSRFWESPLPVIRSLALKSRTKQSVWKLSTAKVENGPCFTLEHEKTECVVRKVSGNSTADTVLEHPQNELEKVKRTLKKLTAKEVSKKSEVVNDKTAETPKRTTSDAPDVSEQKSDEKMTGDASATLSRPSNLEADPRLSQEDASLDEPNISPAVDLAPAEYNDKTENMLVPEELSSKDKQISDVSSKKANQIASFPAKTDNLENGLSNMPKVPSYMSTAESVKARLRSQGSPRSAGEVVEKNGLNRRYSLPSSSTDSNLSSLSPGSQRPAQVAGKGDKMVRAEWRR</sequence>
<comment type="similarity">
    <text evidence="2">Belongs to the IQD family.</text>
</comment>
<dbReference type="EMBL" id="JBBPBN010000016">
    <property type="protein sequence ID" value="KAK9021455.1"/>
    <property type="molecule type" value="Genomic_DNA"/>
</dbReference>
<feature type="compositionally biased region" description="Basic and acidic residues" evidence="4">
    <location>
        <begin position="343"/>
        <end position="364"/>
    </location>
</feature>
<evidence type="ECO:0000256" key="4">
    <source>
        <dbReference type="SAM" id="MobiDB-lite"/>
    </source>
</evidence>